<proteinExistence type="predicted"/>
<dbReference type="AlphaFoldDB" id="A0A1X7DCR8"/>
<dbReference type="Proteomes" id="UP000192911">
    <property type="component" value="Unassembled WGS sequence"/>
</dbReference>
<evidence type="ECO:0000259" key="1">
    <source>
        <dbReference type="Pfam" id="PF13356"/>
    </source>
</evidence>
<evidence type="ECO:0000313" key="3">
    <source>
        <dbReference type="Proteomes" id="UP000192911"/>
    </source>
</evidence>
<dbReference type="EMBL" id="FXAH01000003">
    <property type="protein sequence ID" value="SMF12668.1"/>
    <property type="molecule type" value="Genomic_DNA"/>
</dbReference>
<accession>A0A1X7DCR8</accession>
<organism evidence="2 3">
    <name type="scientific">Trinickia caryophylli</name>
    <name type="common">Paraburkholderia caryophylli</name>
    <dbReference type="NCBI Taxonomy" id="28094"/>
    <lineage>
        <taxon>Bacteria</taxon>
        <taxon>Pseudomonadati</taxon>
        <taxon>Pseudomonadota</taxon>
        <taxon>Betaproteobacteria</taxon>
        <taxon>Burkholderiales</taxon>
        <taxon>Burkholderiaceae</taxon>
        <taxon>Trinickia</taxon>
    </lineage>
</organism>
<dbReference type="STRING" id="28094.SAMN06295900_1037"/>
<protein>
    <recommendedName>
        <fullName evidence="1">Integrase DNA-binding domain-containing protein</fullName>
    </recommendedName>
</protein>
<dbReference type="InterPro" id="IPR025166">
    <property type="entry name" value="Integrase_DNA_bind_dom"/>
</dbReference>
<dbReference type="InterPro" id="IPR038488">
    <property type="entry name" value="Integrase_DNA-bd_sf"/>
</dbReference>
<evidence type="ECO:0000313" key="2">
    <source>
        <dbReference type="EMBL" id="SMF12668.1"/>
    </source>
</evidence>
<dbReference type="Pfam" id="PF13356">
    <property type="entry name" value="Arm-DNA-bind_3"/>
    <property type="match status" value="1"/>
</dbReference>
<reference evidence="3" key="1">
    <citation type="submission" date="2017-04" db="EMBL/GenBank/DDBJ databases">
        <authorList>
            <person name="Varghese N."/>
            <person name="Submissions S."/>
        </authorList>
    </citation>
    <scope>NUCLEOTIDE SEQUENCE [LARGE SCALE GENOMIC DNA]</scope>
    <source>
        <strain evidence="3">Ballard 720</strain>
    </source>
</reference>
<gene>
    <name evidence="2" type="ORF">SAMN06295900_1037</name>
</gene>
<feature type="domain" description="Integrase DNA-binding" evidence="1">
    <location>
        <begin position="6"/>
        <end position="54"/>
    </location>
</feature>
<dbReference type="RefSeq" id="WP_085225552.1">
    <property type="nucleotide sequence ID" value="NZ_BSQD01000003.1"/>
</dbReference>
<dbReference type="Gene3D" id="3.30.160.390">
    <property type="entry name" value="Integrase, DNA-binding domain"/>
    <property type="match status" value="1"/>
</dbReference>
<keyword evidence="3" id="KW-1185">Reference proteome</keyword>
<sequence>MPESLLRDLQCRSAKARTTVYRLNDGGGLHFQVKPNGLKYWQFRYTKPDGREGLIQIELKHT</sequence>
<name>A0A1X7DCR8_TRICW</name>